<keyword evidence="4" id="KW-0472">Membrane</keyword>
<evidence type="ECO:0000313" key="6">
    <source>
        <dbReference type="EMBL" id="VDM47010.1"/>
    </source>
</evidence>
<accession>A0A183V4L9</accession>
<dbReference type="EMBL" id="UYWY01023030">
    <property type="protein sequence ID" value="VDM47010.1"/>
    <property type="molecule type" value="Genomic_DNA"/>
</dbReference>
<protein>
    <submittedName>
        <fullName evidence="8">HTH CENPB-type domain-containing protein</fullName>
    </submittedName>
</protein>
<keyword evidence="4" id="KW-0812">Transmembrane</keyword>
<dbReference type="Gene3D" id="1.10.10.60">
    <property type="entry name" value="Homeodomain-like"/>
    <property type="match status" value="1"/>
</dbReference>
<feature type="compositionally biased region" description="Polar residues" evidence="3">
    <location>
        <begin position="1"/>
        <end position="11"/>
    </location>
</feature>
<dbReference type="Gene3D" id="1.10.10.10">
    <property type="entry name" value="Winged helix-like DNA-binding domain superfamily/Winged helix DNA-binding domain"/>
    <property type="match status" value="1"/>
</dbReference>
<evidence type="ECO:0000313" key="7">
    <source>
        <dbReference type="Proteomes" id="UP000050794"/>
    </source>
</evidence>
<keyword evidence="7" id="KW-1185">Reference proteome</keyword>
<reference evidence="6 7" key="2">
    <citation type="submission" date="2018-11" db="EMBL/GenBank/DDBJ databases">
        <authorList>
            <consortium name="Pathogen Informatics"/>
        </authorList>
    </citation>
    <scope>NUCLEOTIDE SEQUENCE [LARGE SCALE GENOMIC DNA]</scope>
</reference>
<evidence type="ECO:0000256" key="1">
    <source>
        <dbReference type="ARBA" id="ARBA00004123"/>
    </source>
</evidence>
<evidence type="ECO:0000256" key="2">
    <source>
        <dbReference type="ARBA" id="ARBA00023125"/>
    </source>
</evidence>
<dbReference type="SUPFAM" id="SSF46689">
    <property type="entry name" value="Homeodomain-like"/>
    <property type="match status" value="2"/>
</dbReference>
<feature type="region of interest" description="Disordered" evidence="3">
    <location>
        <begin position="1"/>
        <end position="23"/>
    </location>
</feature>
<comment type="subcellular location">
    <subcellularLocation>
        <location evidence="1">Nucleus</location>
    </subcellularLocation>
</comment>
<keyword evidence="2" id="KW-0238">DNA-binding</keyword>
<dbReference type="GO" id="GO:0003677">
    <property type="term" value="F:DNA binding"/>
    <property type="evidence" value="ECO:0007669"/>
    <property type="project" value="UniProtKB-KW"/>
</dbReference>
<proteinExistence type="predicted"/>
<name>A0A183V4L9_TOXCA</name>
<dbReference type="InterPro" id="IPR009057">
    <property type="entry name" value="Homeodomain-like_sf"/>
</dbReference>
<evidence type="ECO:0000256" key="3">
    <source>
        <dbReference type="SAM" id="MobiDB-lite"/>
    </source>
</evidence>
<evidence type="ECO:0000259" key="5">
    <source>
        <dbReference type="PROSITE" id="PS51253"/>
    </source>
</evidence>
<reference evidence="8" key="1">
    <citation type="submission" date="2016-06" db="UniProtKB">
        <authorList>
            <consortium name="WormBaseParasite"/>
        </authorList>
    </citation>
    <scope>IDENTIFICATION</scope>
</reference>
<evidence type="ECO:0000313" key="8">
    <source>
        <dbReference type="WBParaSite" id="TCNE_0001569001-mRNA-1"/>
    </source>
</evidence>
<dbReference type="WBParaSite" id="TCNE_0001569001-mRNA-1">
    <property type="protein sequence ID" value="TCNE_0001569001-mRNA-1"/>
    <property type="gene ID" value="TCNE_0001569001"/>
</dbReference>
<dbReference type="AlphaFoldDB" id="A0A183V4L9"/>
<dbReference type="Proteomes" id="UP000050794">
    <property type="component" value="Unassembled WGS sequence"/>
</dbReference>
<keyword evidence="4" id="KW-1133">Transmembrane helix</keyword>
<feature type="domain" description="HTH CENPB-type" evidence="5">
    <location>
        <begin position="172"/>
        <end position="250"/>
    </location>
</feature>
<dbReference type="InterPro" id="IPR006600">
    <property type="entry name" value="HTH_CenpB_DNA-bd_dom"/>
</dbReference>
<feature type="transmembrane region" description="Helical" evidence="4">
    <location>
        <begin position="119"/>
        <end position="138"/>
    </location>
</feature>
<dbReference type="Pfam" id="PF03221">
    <property type="entry name" value="HTH_Tnp_Tc5"/>
    <property type="match status" value="1"/>
</dbReference>
<sequence>MQLQRSANGNVRNGERPSQKGRKLKQYVLEEKLDIIDYAKVIGNRAAGREFNVAESSIREWRKNEQRLRSMFETAPERSRLDGGGRRPVSEDLEKSLVSVAFSSKHTLRNRRENAQRRNISCLTVPTWALAITTYVMIGSLERRRSTLLKVQDGGDNAHAKRALAWVRAICLLPVVRSSILAEPENNALLYVASTAGAESPLTWHAIKEKANDIWNEICERDAEFKEKDFTANMGWVARFVKRNNIQLPAPSSPSIAPERSEEPSRPIQLAKNNGSEHRQKEPVVDMAQSPNSAAATATDTITTQIASPKRRRKNFTPKKLIDHPVVESNNILLETISESKHPSSVDIPQNVTVIAMAEEDENVDVCF</sequence>
<feature type="region of interest" description="Disordered" evidence="3">
    <location>
        <begin position="248"/>
        <end position="283"/>
    </location>
</feature>
<gene>
    <name evidence="6" type="ORF">TCNE_LOCUS15689</name>
</gene>
<dbReference type="InterPro" id="IPR036388">
    <property type="entry name" value="WH-like_DNA-bd_sf"/>
</dbReference>
<dbReference type="GO" id="GO:0005634">
    <property type="term" value="C:nucleus"/>
    <property type="evidence" value="ECO:0007669"/>
    <property type="project" value="UniProtKB-SubCell"/>
</dbReference>
<organism evidence="7 8">
    <name type="scientific">Toxocara canis</name>
    <name type="common">Canine roundworm</name>
    <dbReference type="NCBI Taxonomy" id="6265"/>
    <lineage>
        <taxon>Eukaryota</taxon>
        <taxon>Metazoa</taxon>
        <taxon>Ecdysozoa</taxon>
        <taxon>Nematoda</taxon>
        <taxon>Chromadorea</taxon>
        <taxon>Rhabditida</taxon>
        <taxon>Spirurina</taxon>
        <taxon>Ascaridomorpha</taxon>
        <taxon>Ascaridoidea</taxon>
        <taxon>Toxocaridae</taxon>
        <taxon>Toxocara</taxon>
    </lineage>
</organism>
<dbReference type="PROSITE" id="PS51253">
    <property type="entry name" value="HTH_CENPB"/>
    <property type="match status" value="1"/>
</dbReference>
<evidence type="ECO:0000256" key="4">
    <source>
        <dbReference type="SAM" id="Phobius"/>
    </source>
</evidence>